<dbReference type="InterPro" id="IPR016163">
    <property type="entry name" value="Ald_DH_C"/>
</dbReference>
<evidence type="ECO:0000313" key="5">
    <source>
        <dbReference type="EMBL" id="MBB6173031.1"/>
    </source>
</evidence>
<keyword evidence="2 5" id="KW-0560">Oxidoreductase</keyword>
<dbReference type="Gene3D" id="3.40.605.10">
    <property type="entry name" value="Aldehyde Dehydrogenase, Chain A, domain 1"/>
    <property type="match status" value="1"/>
</dbReference>
<dbReference type="FunFam" id="3.40.309.10:FF:000002">
    <property type="entry name" value="Methylmalonate-semialdehyde dehydrogenase (Acylating)"/>
    <property type="match status" value="1"/>
</dbReference>
<dbReference type="AlphaFoldDB" id="A0A7X0D6T2"/>
<feature type="domain" description="Aldehyde dehydrogenase" evidence="4">
    <location>
        <begin position="20"/>
        <end position="479"/>
    </location>
</feature>
<sequence length="499" mass="52832">MSKHVTHWIGGKPFTGTARRRGDIYNPATGEVTGTVDFAGAAEVDAAVAAASAAFPAWRDTSVTKRASVLFRFRELLHANREELARTVSAEHGKVYSDALGEVSRGLEVVEFACGIPHLLKGGYSENVSTKVDAYSILQPLGVVAGITPFNFPAMVPMWMFPIAIACGNTFVLKPSEKDPSAALLLAELWAEAGLPEGVFNVVHGDKAAVDGLLEHADVTAVSFVGSTPIARYIYETAARHGKRVQALGGAKNHMVVLPDADLDLAADAAVSAGFGSAGERCMAISAVVAVESIADDLVERVQDRVARLRVGPGDDERSEMGPLVTGPHRDKVASYLESGVREGATLAIDGRVHPVLCGENGGFWLGPSLLDHVAPEMSCYRDEIFGPVLSVLRVPTYDAALDLVNANPYGNGTAIFTNDGGAARRFQNEVEVGMVGINVPIPVPMAFYSFGGWKASLFGDSHAHGAEGVHFYTRTKAVTARWLDPSHGGVNLGFPTNG</sequence>
<proteinExistence type="predicted"/>
<dbReference type="PROSITE" id="PS00070">
    <property type="entry name" value="ALDEHYDE_DEHYDR_CYS"/>
    <property type="match status" value="1"/>
</dbReference>
<comment type="caution">
    <text evidence="5">The sequence shown here is derived from an EMBL/GenBank/DDBJ whole genome shotgun (WGS) entry which is preliminary data.</text>
</comment>
<dbReference type="EC" id="1.2.1.27" evidence="1"/>
<dbReference type="Gene3D" id="3.40.309.10">
    <property type="entry name" value="Aldehyde Dehydrogenase, Chain A, domain 2"/>
    <property type="match status" value="1"/>
</dbReference>
<dbReference type="InterPro" id="IPR016161">
    <property type="entry name" value="Ald_DH/histidinol_DH"/>
</dbReference>
<protein>
    <recommendedName>
        <fullName evidence="1">methylmalonate-semialdehyde dehydrogenase (CoA acylating)</fullName>
        <ecNumber evidence="1">1.2.1.27</ecNumber>
    </recommendedName>
</protein>
<dbReference type="InterPro" id="IPR010061">
    <property type="entry name" value="MeMal-semiAld_DH"/>
</dbReference>
<evidence type="ECO:0000313" key="6">
    <source>
        <dbReference type="Proteomes" id="UP000546642"/>
    </source>
</evidence>
<dbReference type="Proteomes" id="UP000546642">
    <property type="component" value="Unassembled WGS sequence"/>
</dbReference>
<reference evidence="5 6" key="1">
    <citation type="submission" date="2020-08" db="EMBL/GenBank/DDBJ databases">
        <title>Sequencing the genomes of 1000 actinobacteria strains.</title>
        <authorList>
            <person name="Klenk H.-P."/>
        </authorList>
    </citation>
    <scope>NUCLEOTIDE SEQUENCE [LARGE SCALE GENOMIC DNA]</scope>
    <source>
        <strain evidence="5 6">DSM 46659</strain>
    </source>
</reference>
<dbReference type="SUPFAM" id="SSF53720">
    <property type="entry name" value="ALDH-like"/>
    <property type="match status" value="1"/>
</dbReference>
<dbReference type="InterPro" id="IPR016162">
    <property type="entry name" value="Ald_DH_N"/>
</dbReference>
<dbReference type="NCBIfam" id="TIGR01722">
    <property type="entry name" value="MMSDH"/>
    <property type="match status" value="1"/>
</dbReference>
<dbReference type="Pfam" id="PF00171">
    <property type="entry name" value="Aldedh"/>
    <property type="match status" value="1"/>
</dbReference>
<accession>A0A7X0D6T2</accession>
<dbReference type="GO" id="GO:0006574">
    <property type="term" value="P:L-valine catabolic process"/>
    <property type="evidence" value="ECO:0007669"/>
    <property type="project" value="TreeGrafter"/>
</dbReference>
<evidence type="ECO:0000256" key="1">
    <source>
        <dbReference type="ARBA" id="ARBA00013048"/>
    </source>
</evidence>
<evidence type="ECO:0000256" key="2">
    <source>
        <dbReference type="ARBA" id="ARBA00023002"/>
    </source>
</evidence>
<dbReference type="PANTHER" id="PTHR43866">
    <property type="entry name" value="MALONATE-SEMIALDEHYDE DEHYDROGENASE"/>
    <property type="match status" value="1"/>
</dbReference>
<keyword evidence="3" id="KW-0520">NAD</keyword>
<evidence type="ECO:0000259" key="4">
    <source>
        <dbReference type="Pfam" id="PF00171"/>
    </source>
</evidence>
<evidence type="ECO:0000256" key="3">
    <source>
        <dbReference type="ARBA" id="ARBA00023027"/>
    </source>
</evidence>
<keyword evidence="6" id="KW-1185">Reference proteome</keyword>
<dbReference type="RefSeq" id="WP_184076245.1">
    <property type="nucleotide sequence ID" value="NZ_JACHDS010000001.1"/>
</dbReference>
<dbReference type="PANTHER" id="PTHR43866:SF4">
    <property type="entry name" value="MALONATE-SEMIALDEHYDE DEHYDROGENASE"/>
    <property type="match status" value="1"/>
</dbReference>
<name>A0A7X0D6T2_9ACTN</name>
<gene>
    <name evidence="5" type="ORF">HNR23_003091</name>
</gene>
<dbReference type="GO" id="GO:0006210">
    <property type="term" value="P:thymine catabolic process"/>
    <property type="evidence" value="ECO:0007669"/>
    <property type="project" value="TreeGrafter"/>
</dbReference>
<dbReference type="InterPro" id="IPR016160">
    <property type="entry name" value="Ald_DH_CS_CYS"/>
</dbReference>
<organism evidence="5 6">
    <name type="scientific">Nocardiopsis mwathae</name>
    <dbReference type="NCBI Taxonomy" id="1472723"/>
    <lineage>
        <taxon>Bacteria</taxon>
        <taxon>Bacillati</taxon>
        <taxon>Actinomycetota</taxon>
        <taxon>Actinomycetes</taxon>
        <taxon>Streptosporangiales</taxon>
        <taxon>Nocardiopsidaceae</taxon>
        <taxon>Nocardiopsis</taxon>
    </lineage>
</organism>
<dbReference type="InterPro" id="IPR015590">
    <property type="entry name" value="Aldehyde_DH_dom"/>
</dbReference>
<dbReference type="CDD" id="cd07085">
    <property type="entry name" value="ALDH_F6_MMSDH"/>
    <property type="match status" value="1"/>
</dbReference>
<dbReference type="EMBL" id="JACHDS010000001">
    <property type="protein sequence ID" value="MBB6173031.1"/>
    <property type="molecule type" value="Genomic_DNA"/>
</dbReference>
<dbReference type="FunFam" id="3.40.605.10:FF:000003">
    <property type="entry name" value="Methylmalonate-semialdehyde dehydrogenase [acylating]"/>
    <property type="match status" value="1"/>
</dbReference>
<dbReference type="GO" id="GO:0004491">
    <property type="term" value="F:methylmalonate-semialdehyde dehydrogenase (acylating, NAD) activity"/>
    <property type="evidence" value="ECO:0007669"/>
    <property type="project" value="UniProtKB-EC"/>
</dbReference>